<gene>
    <name evidence="2" type="ORF">C2845_PM02G02400</name>
</gene>
<dbReference type="Gene3D" id="1.20.1280.50">
    <property type="match status" value="1"/>
</dbReference>
<evidence type="ECO:0000259" key="1">
    <source>
        <dbReference type="SMART" id="SM00256"/>
    </source>
</evidence>
<protein>
    <recommendedName>
        <fullName evidence="1">F-box domain-containing protein</fullName>
    </recommendedName>
</protein>
<evidence type="ECO:0000313" key="2">
    <source>
        <dbReference type="EMBL" id="RLN17393.1"/>
    </source>
</evidence>
<feature type="domain" description="F-box" evidence="1">
    <location>
        <begin position="14"/>
        <end position="54"/>
    </location>
</feature>
<keyword evidence="3" id="KW-1185">Reference proteome</keyword>
<dbReference type="Proteomes" id="UP000275267">
    <property type="component" value="Unassembled WGS sequence"/>
</dbReference>
<dbReference type="OrthoDB" id="695075at2759"/>
<dbReference type="Pfam" id="PF12937">
    <property type="entry name" value="F-box-like"/>
    <property type="match status" value="1"/>
</dbReference>
<proteinExistence type="predicted"/>
<name>A0A3L6SAR2_PANMI</name>
<sequence length="193" mass="21190">MEMDKNMDMMTGLLPEDALAAVLSRLAPRGLAACRCVCRAWRAVIDARGLLRADLLPLSVGGVYLDVSYCGFPPLFRRPSAAIRADLDYLGTTTTDDDANSSWSLQGHCNGLLLFPEHVVNPAMRQVARFPPRPAQASGDEFHRNMYLLFDPTVSPHYEVFSIPAVPYEEGAEWPPSLNLYGSGTNLKMFGGV</sequence>
<dbReference type="SUPFAM" id="SSF81383">
    <property type="entry name" value="F-box domain"/>
    <property type="match status" value="1"/>
</dbReference>
<dbReference type="SMART" id="SM00256">
    <property type="entry name" value="FBOX"/>
    <property type="match status" value="1"/>
</dbReference>
<dbReference type="AlphaFoldDB" id="A0A3L6SAR2"/>
<organism evidence="2 3">
    <name type="scientific">Panicum miliaceum</name>
    <name type="common">Proso millet</name>
    <name type="synonym">Broomcorn millet</name>
    <dbReference type="NCBI Taxonomy" id="4540"/>
    <lineage>
        <taxon>Eukaryota</taxon>
        <taxon>Viridiplantae</taxon>
        <taxon>Streptophyta</taxon>
        <taxon>Embryophyta</taxon>
        <taxon>Tracheophyta</taxon>
        <taxon>Spermatophyta</taxon>
        <taxon>Magnoliopsida</taxon>
        <taxon>Liliopsida</taxon>
        <taxon>Poales</taxon>
        <taxon>Poaceae</taxon>
        <taxon>PACMAD clade</taxon>
        <taxon>Panicoideae</taxon>
        <taxon>Panicodae</taxon>
        <taxon>Paniceae</taxon>
        <taxon>Panicinae</taxon>
        <taxon>Panicum</taxon>
        <taxon>Panicum sect. Panicum</taxon>
    </lineage>
</organism>
<dbReference type="InterPro" id="IPR036047">
    <property type="entry name" value="F-box-like_dom_sf"/>
</dbReference>
<dbReference type="PANTHER" id="PTHR34591">
    <property type="entry name" value="OS03G0653100 PROTEIN-RELATED"/>
    <property type="match status" value="1"/>
</dbReference>
<dbReference type="STRING" id="4540.A0A3L6SAR2"/>
<dbReference type="InterPro" id="IPR001810">
    <property type="entry name" value="F-box_dom"/>
</dbReference>
<accession>A0A3L6SAR2</accession>
<dbReference type="EMBL" id="PQIB02000005">
    <property type="protein sequence ID" value="RLN17393.1"/>
    <property type="molecule type" value="Genomic_DNA"/>
</dbReference>
<reference evidence="3" key="1">
    <citation type="journal article" date="2019" name="Nat. Commun.">
        <title>The genome of broomcorn millet.</title>
        <authorList>
            <person name="Zou C."/>
            <person name="Miki D."/>
            <person name="Li D."/>
            <person name="Tang Q."/>
            <person name="Xiao L."/>
            <person name="Rajput S."/>
            <person name="Deng P."/>
            <person name="Jia W."/>
            <person name="Huang R."/>
            <person name="Zhang M."/>
            <person name="Sun Y."/>
            <person name="Hu J."/>
            <person name="Fu X."/>
            <person name="Schnable P.S."/>
            <person name="Li F."/>
            <person name="Zhang H."/>
            <person name="Feng B."/>
            <person name="Zhu X."/>
            <person name="Liu R."/>
            <person name="Schnable J.C."/>
            <person name="Zhu J.-K."/>
            <person name="Zhang H."/>
        </authorList>
    </citation>
    <scope>NUCLEOTIDE SEQUENCE [LARGE SCALE GENOMIC DNA]</scope>
</reference>
<evidence type="ECO:0000313" key="3">
    <source>
        <dbReference type="Proteomes" id="UP000275267"/>
    </source>
</evidence>
<comment type="caution">
    <text evidence="2">The sequence shown here is derived from an EMBL/GenBank/DDBJ whole genome shotgun (WGS) entry which is preliminary data.</text>
</comment>